<keyword evidence="2" id="KW-1185">Reference proteome</keyword>
<gene>
    <name evidence="1" type="ORF">AVEN_138637_1</name>
</gene>
<proteinExistence type="predicted"/>
<dbReference type="AlphaFoldDB" id="A0A4Y2E508"/>
<evidence type="ECO:0000313" key="1">
    <source>
        <dbReference type="EMBL" id="GBM23389.1"/>
    </source>
</evidence>
<reference evidence="1 2" key="1">
    <citation type="journal article" date="2019" name="Sci. Rep.">
        <title>Orb-weaving spider Araneus ventricosus genome elucidates the spidroin gene catalogue.</title>
        <authorList>
            <person name="Kono N."/>
            <person name="Nakamura H."/>
            <person name="Ohtoshi R."/>
            <person name="Moran D.A.P."/>
            <person name="Shinohara A."/>
            <person name="Yoshida Y."/>
            <person name="Fujiwara M."/>
            <person name="Mori M."/>
            <person name="Tomita M."/>
            <person name="Arakawa K."/>
        </authorList>
    </citation>
    <scope>NUCLEOTIDE SEQUENCE [LARGE SCALE GENOMIC DNA]</scope>
</reference>
<comment type="caution">
    <text evidence="1">The sequence shown here is derived from an EMBL/GenBank/DDBJ whole genome shotgun (WGS) entry which is preliminary data.</text>
</comment>
<organism evidence="1 2">
    <name type="scientific">Araneus ventricosus</name>
    <name type="common">Orbweaver spider</name>
    <name type="synonym">Epeira ventricosa</name>
    <dbReference type="NCBI Taxonomy" id="182803"/>
    <lineage>
        <taxon>Eukaryota</taxon>
        <taxon>Metazoa</taxon>
        <taxon>Ecdysozoa</taxon>
        <taxon>Arthropoda</taxon>
        <taxon>Chelicerata</taxon>
        <taxon>Arachnida</taxon>
        <taxon>Araneae</taxon>
        <taxon>Araneomorphae</taxon>
        <taxon>Entelegynae</taxon>
        <taxon>Araneoidea</taxon>
        <taxon>Araneidae</taxon>
        <taxon>Araneus</taxon>
    </lineage>
</organism>
<dbReference type="Proteomes" id="UP000499080">
    <property type="component" value="Unassembled WGS sequence"/>
</dbReference>
<protein>
    <submittedName>
        <fullName evidence="1">Uncharacterized protein</fullName>
    </submittedName>
</protein>
<dbReference type="OrthoDB" id="8060144at2759"/>
<sequence>METRWNECIGYIFINAEFGPEGNCARRVVIPAVNFGATDYVDLIDLQAFYVALLPVLRQISSHELLKMFTGRCANGRLGLY</sequence>
<evidence type="ECO:0000313" key="2">
    <source>
        <dbReference type="Proteomes" id="UP000499080"/>
    </source>
</evidence>
<accession>A0A4Y2E508</accession>
<dbReference type="EMBL" id="BGPR01000497">
    <property type="protein sequence ID" value="GBM23389.1"/>
    <property type="molecule type" value="Genomic_DNA"/>
</dbReference>
<name>A0A4Y2E508_ARAVE</name>